<dbReference type="Proteomes" id="UP000305792">
    <property type="component" value="Unassembled WGS sequence"/>
</dbReference>
<dbReference type="RefSeq" id="WP_136528921.1">
    <property type="nucleotide sequence ID" value="NZ_STGX01000004.1"/>
</dbReference>
<protein>
    <submittedName>
        <fullName evidence="1">Uncharacterized protein</fullName>
    </submittedName>
</protein>
<name>A0A4S8PHE8_9ACTN</name>
<dbReference type="OrthoDB" id="3699359at2"/>
<organism evidence="1 2">
    <name type="scientific">Glycomyces paridis</name>
    <dbReference type="NCBI Taxonomy" id="2126555"/>
    <lineage>
        <taxon>Bacteria</taxon>
        <taxon>Bacillati</taxon>
        <taxon>Actinomycetota</taxon>
        <taxon>Actinomycetes</taxon>
        <taxon>Glycomycetales</taxon>
        <taxon>Glycomycetaceae</taxon>
        <taxon>Glycomyces</taxon>
    </lineage>
</organism>
<gene>
    <name evidence="1" type="ORF">E9998_06625</name>
</gene>
<dbReference type="EMBL" id="STGX01000004">
    <property type="protein sequence ID" value="THV30048.1"/>
    <property type="molecule type" value="Genomic_DNA"/>
</dbReference>
<accession>A0A4S8PHE8</accession>
<sequence>MLQKLPINLGGYSLMVTEAPELKSFVKDGQTQIATMYGTGEPIYVVVVFAKPLGKNEHGKRLKGEEIKVEFTREPEQEFEEGTYIQLDRPTVSTSDFTNGDGGRFVSQKFHAEGLVPAASN</sequence>
<evidence type="ECO:0000313" key="1">
    <source>
        <dbReference type="EMBL" id="THV30048.1"/>
    </source>
</evidence>
<proteinExistence type="predicted"/>
<comment type="caution">
    <text evidence="1">The sequence shown here is derived from an EMBL/GenBank/DDBJ whole genome shotgun (WGS) entry which is preliminary data.</text>
</comment>
<dbReference type="AlphaFoldDB" id="A0A4S8PHE8"/>
<evidence type="ECO:0000313" key="2">
    <source>
        <dbReference type="Proteomes" id="UP000305792"/>
    </source>
</evidence>
<keyword evidence="2" id="KW-1185">Reference proteome</keyword>
<reference evidence="1 2" key="1">
    <citation type="journal article" date="2018" name="Int. J. Syst. Evol. Microbiol.">
        <title>Glycomyces paridis sp. nov., isolated from the medicinal plant Paris polyphylla.</title>
        <authorList>
            <person name="Fang X.M."/>
            <person name="Bai J.L."/>
            <person name="Su J."/>
            <person name="Zhao L.L."/>
            <person name="Liu H.Y."/>
            <person name="Ma B.P."/>
            <person name="Zhang Y.Q."/>
            <person name="Yu L.Y."/>
        </authorList>
    </citation>
    <scope>NUCLEOTIDE SEQUENCE [LARGE SCALE GENOMIC DNA]</scope>
    <source>
        <strain evidence="1 2">CPCC 204357</strain>
    </source>
</reference>